<keyword evidence="1" id="KW-0812">Transmembrane</keyword>
<proteinExistence type="predicted"/>
<gene>
    <name evidence="2" type="ORF">BFP71_02075</name>
</gene>
<evidence type="ECO:0000313" key="3">
    <source>
        <dbReference type="Proteomes" id="UP000095552"/>
    </source>
</evidence>
<dbReference type="EMBL" id="MDGQ01000003">
    <property type="protein sequence ID" value="OEK06486.1"/>
    <property type="molecule type" value="Genomic_DNA"/>
</dbReference>
<keyword evidence="1" id="KW-0472">Membrane</keyword>
<keyword evidence="1" id="KW-1133">Transmembrane helix</keyword>
<protein>
    <submittedName>
        <fullName evidence="2">Uncharacterized protein</fullName>
    </submittedName>
</protein>
<accession>A0A1E5T553</accession>
<name>A0A1E5T553_9BACT</name>
<dbReference type="STRING" id="1563681.BFP71_02075"/>
<reference evidence="2 3" key="1">
    <citation type="submission" date="2016-08" db="EMBL/GenBank/DDBJ databases">
        <title>Draft genome of Fabibacter sp. strain SK-8.</title>
        <authorList>
            <person name="Wong S.-K."/>
            <person name="Hamasaki K."/>
            <person name="Yoshizawa S."/>
        </authorList>
    </citation>
    <scope>NUCLEOTIDE SEQUENCE [LARGE SCALE GENOMIC DNA]</scope>
    <source>
        <strain evidence="2 3">SK-8</strain>
    </source>
</reference>
<comment type="caution">
    <text evidence="2">The sequence shown here is derived from an EMBL/GenBank/DDBJ whole genome shotgun (WGS) entry which is preliminary data.</text>
</comment>
<organism evidence="2 3">
    <name type="scientific">Roseivirga misakiensis</name>
    <dbReference type="NCBI Taxonomy" id="1563681"/>
    <lineage>
        <taxon>Bacteria</taxon>
        <taxon>Pseudomonadati</taxon>
        <taxon>Bacteroidota</taxon>
        <taxon>Cytophagia</taxon>
        <taxon>Cytophagales</taxon>
        <taxon>Roseivirgaceae</taxon>
        <taxon>Roseivirga</taxon>
    </lineage>
</organism>
<dbReference type="AlphaFoldDB" id="A0A1E5T553"/>
<dbReference type="OrthoDB" id="9953901at2"/>
<sequence>MRKWTPLDVLFVLFSSLTVSLLIFWLASQLLGDEILNELPPWLNTIGSKFWSFLVTGSAATLTQFLNKNREDSPNYMVWIVFMTVFFMGSTLVIYTVLDSDEEYQESFEAKMYLSLPSVKDNQNLTYLQQAPQWVDWKNRARQNDGLFELDVILPKTNNTFIIKLAPQIIESTFTNRSNTTELCLQRASVCEGPHQMGIKYSNNRPIITRVGENDCSISLCEGQTAHLDEFQIIKANAFQDRYFWNVPTLEYLEKSGRRGYAHFKVTVEQTADLDFDYFTYRVIVNGNEVLFNGISSDDLRHAKGESDISLDFGLESLNFNGQDNGVEHVDITVSLHKNGNISQSIEVPLEYVAFRTFRKRTITYGNNTVTWESKYYAPEDAAHELIVVSGTNLAGLVLDKEKIDEANLEYDGKRVIGVIRPPLGENLNYGLIVGLELPNKQTLIDFSRNEVERLKQWVLEPEHVNYFKQDAYIYRLNRAN</sequence>
<dbReference type="RefSeq" id="WP_069833798.1">
    <property type="nucleotide sequence ID" value="NZ_MDGQ01000003.1"/>
</dbReference>
<dbReference type="Proteomes" id="UP000095552">
    <property type="component" value="Unassembled WGS sequence"/>
</dbReference>
<feature type="transmembrane region" description="Helical" evidence="1">
    <location>
        <begin position="48"/>
        <end position="66"/>
    </location>
</feature>
<feature type="transmembrane region" description="Helical" evidence="1">
    <location>
        <begin position="78"/>
        <end position="98"/>
    </location>
</feature>
<evidence type="ECO:0000313" key="2">
    <source>
        <dbReference type="EMBL" id="OEK06486.1"/>
    </source>
</evidence>
<evidence type="ECO:0000256" key="1">
    <source>
        <dbReference type="SAM" id="Phobius"/>
    </source>
</evidence>
<keyword evidence="3" id="KW-1185">Reference proteome</keyword>